<gene>
    <name evidence="2" type="ORF">S03H2_44921</name>
</gene>
<dbReference type="InterPro" id="IPR043129">
    <property type="entry name" value="ATPase_NBD"/>
</dbReference>
<feature type="domain" description="ATPase BadF/BadG/BcrA/BcrD type" evidence="1">
    <location>
        <begin position="12"/>
        <end position="190"/>
    </location>
</feature>
<dbReference type="PANTHER" id="PTHR32329">
    <property type="entry name" value="BIFUNCTIONAL PROTEIN [INCLUDES 2-HYDROXYACYL-COA DEHYDRATASE (N-TER) AND ITS ACTIVATOR DOMAIN (C_TERM)-RELATED"/>
    <property type="match status" value="1"/>
</dbReference>
<name>X1IL94_9ZZZZ</name>
<dbReference type="PANTHER" id="PTHR32329:SF7">
    <property type="entry name" value="ACTIVATOR OF 2-HYDROXYACYL-COA-HYDRATASE"/>
    <property type="match status" value="1"/>
</dbReference>
<feature type="non-terminal residue" evidence="2">
    <location>
        <position position="269"/>
    </location>
</feature>
<dbReference type="Pfam" id="PF01869">
    <property type="entry name" value="BcrAD_BadFG"/>
    <property type="match status" value="1"/>
</dbReference>
<evidence type="ECO:0000259" key="1">
    <source>
        <dbReference type="Pfam" id="PF01869"/>
    </source>
</evidence>
<dbReference type="EMBL" id="BARU01028115">
    <property type="protein sequence ID" value="GAH66894.1"/>
    <property type="molecule type" value="Genomic_DNA"/>
</dbReference>
<evidence type="ECO:0000313" key="2">
    <source>
        <dbReference type="EMBL" id="GAH66894.1"/>
    </source>
</evidence>
<organism evidence="2">
    <name type="scientific">marine sediment metagenome</name>
    <dbReference type="NCBI Taxonomy" id="412755"/>
    <lineage>
        <taxon>unclassified sequences</taxon>
        <taxon>metagenomes</taxon>
        <taxon>ecological metagenomes</taxon>
    </lineage>
</organism>
<protein>
    <recommendedName>
        <fullName evidence="1">ATPase BadF/BadG/BcrA/BcrD type domain-containing protein</fullName>
    </recommendedName>
</protein>
<comment type="caution">
    <text evidence="2">The sequence shown here is derived from an EMBL/GenBank/DDBJ whole genome shotgun (WGS) entry which is preliminary data.</text>
</comment>
<sequence>EILGVFLETPAVYNEIIAHSEGTIYYDQEVDTIFEIGGQDAKYVYLKNRVPIDYAMNEACSAGTGSFLEESAQGDLNILHAHEIGDIALKAEKPLKFGEHCSAFINSDIRKAIQQGAGIEDITAGIITSIVSNYLNRVVGNRSIGRKIALQGGVAKNKAVPLAFALFLNQDIVIPPDPELLGCFGVALLARQKLAEGKLQKSSFNLDSIIATEIIYEREFKCKSCDNYCPIRILKVNNHKYMFGGRCNKYTNMRKKEKHREEDVFDYVT</sequence>
<accession>X1IL94</accession>
<dbReference type="Gene3D" id="3.30.420.40">
    <property type="match status" value="1"/>
</dbReference>
<dbReference type="SUPFAM" id="SSF53067">
    <property type="entry name" value="Actin-like ATPase domain"/>
    <property type="match status" value="1"/>
</dbReference>
<dbReference type="InterPro" id="IPR002731">
    <property type="entry name" value="ATPase_BadF"/>
</dbReference>
<reference evidence="2" key="1">
    <citation type="journal article" date="2014" name="Front. Microbiol.">
        <title>High frequency of phylogenetically diverse reductive dehalogenase-homologous genes in deep subseafloor sedimentary metagenomes.</title>
        <authorList>
            <person name="Kawai M."/>
            <person name="Futagami T."/>
            <person name="Toyoda A."/>
            <person name="Takaki Y."/>
            <person name="Nishi S."/>
            <person name="Hori S."/>
            <person name="Arai W."/>
            <person name="Tsubouchi T."/>
            <person name="Morono Y."/>
            <person name="Uchiyama I."/>
            <person name="Ito T."/>
            <person name="Fujiyama A."/>
            <person name="Inagaki F."/>
            <person name="Takami H."/>
        </authorList>
    </citation>
    <scope>NUCLEOTIDE SEQUENCE</scope>
    <source>
        <strain evidence="2">Expedition CK06-06</strain>
    </source>
</reference>
<dbReference type="AlphaFoldDB" id="X1IL94"/>
<feature type="non-terminal residue" evidence="2">
    <location>
        <position position="1"/>
    </location>
</feature>
<dbReference type="InterPro" id="IPR051805">
    <property type="entry name" value="Dehydratase_Activator_Redct"/>
</dbReference>
<proteinExistence type="predicted"/>